<sequence length="218" mass="24516">MPQPSSDSLGLPAPPRAGRGRALGGKGMSRAHNSIASSDHVRDAQVADGSRRAQERLGHRIDQPEMIARADIPVKVNGVPRATGRVLLGHRRRNRWPYVQFRGPPEFVRTPDDRTVAWADFRGNRQYITVGNMGHDDRVALIFLDYAQRGGRTVRPVSARPPSRGRTRHPRRVTAYDWNCDQHITPRYSVAELSEGLAPLRRRLTQVKLENAELRAET</sequence>
<evidence type="ECO:0000256" key="1">
    <source>
        <dbReference type="SAM" id="MobiDB-lite"/>
    </source>
</evidence>
<proteinExistence type="predicted"/>
<protein>
    <submittedName>
        <fullName evidence="2">Flavodoxin reductases (Ferredoxin-NADPH reductases) family 1</fullName>
    </submittedName>
</protein>
<gene>
    <name evidence="2" type="ORF">AVDCRST_MAG75-2540</name>
</gene>
<reference evidence="2" key="1">
    <citation type="submission" date="2020-02" db="EMBL/GenBank/DDBJ databases">
        <authorList>
            <person name="Meier V. D."/>
        </authorList>
    </citation>
    <scope>NUCLEOTIDE SEQUENCE</scope>
    <source>
        <strain evidence="2">AVDCRST_MAG75</strain>
    </source>
</reference>
<dbReference type="EMBL" id="CADCUO010000179">
    <property type="protein sequence ID" value="CAA9407666.1"/>
    <property type="molecule type" value="Genomic_DNA"/>
</dbReference>
<accession>A0A6J4P8S7</accession>
<dbReference type="AlphaFoldDB" id="A0A6J4P8S7"/>
<name>A0A6J4P8S7_9ACTN</name>
<organism evidence="2">
    <name type="scientific">uncultured Propionibacteriaceae bacterium</name>
    <dbReference type="NCBI Taxonomy" id="257457"/>
    <lineage>
        <taxon>Bacteria</taxon>
        <taxon>Bacillati</taxon>
        <taxon>Actinomycetota</taxon>
        <taxon>Actinomycetes</taxon>
        <taxon>Propionibacteriales</taxon>
        <taxon>Propionibacteriaceae</taxon>
        <taxon>environmental samples</taxon>
    </lineage>
</organism>
<dbReference type="Gene3D" id="2.30.110.10">
    <property type="entry name" value="Electron Transport, Fmn-binding Protein, Chain A"/>
    <property type="match status" value="1"/>
</dbReference>
<evidence type="ECO:0000313" key="2">
    <source>
        <dbReference type="EMBL" id="CAA9407666.1"/>
    </source>
</evidence>
<feature type="region of interest" description="Disordered" evidence="1">
    <location>
        <begin position="1"/>
        <end position="52"/>
    </location>
</feature>
<dbReference type="InterPro" id="IPR012349">
    <property type="entry name" value="Split_barrel_FMN-bd"/>
</dbReference>
<feature type="compositionally biased region" description="Basic and acidic residues" evidence="1">
    <location>
        <begin position="39"/>
        <end position="52"/>
    </location>
</feature>